<dbReference type="Proteomes" id="UP001054902">
    <property type="component" value="Unassembled WGS sequence"/>
</dbReference>
<evidence type="ECO:0000256" key="4">
    <source>
        <dbReference type="ARBA" id="ARBA00048740"/>
    </source>
</evidence>
<comment type="caution">
    <text evidence="8">The sequence shown here is derived from an EMBL/GenBank/DDBJ whole genome shotgun (WGS) entry which is preliminary data.</text>
</comment>
<keyword evidence="9" id="KW-1185">Reference proteome</keyword>
<comment type="catalytic activity">
    <reaction evidence="3">
        <text>a 5'-end (N(2),N(7)-dimethyl 5'-triphosphoguanosine)-ribonucleoside in snoRNA + S-adenosyl-L-methionine = a 5'-end (N(2),N(2),N(7)-trimethyl 5'-triphosphoguanosine)-ribonucleoside in snoRNA + S-adenosyl-L-homocysteine + H(+)</text>
        <dbReference type="Rhea" id="RHEA:78507"/>
        <dbReference type="Rhea" id="RHEA-COMP:19088"/>
        <dbReference type="Rhea" id="RHEA-COMP:19090"/>
        <dbReference type="ChEBI" id="CHEBI:15378"/>
        <dbReference type="ChEBI" id="CHEBI:57856"/>
        <dbReference type="ChEBI" id="CHEBI:59789"/>
        <dbReference type="ChEBI" id="CHEBI:167623"/>
        <dbReference type="ChEBI" id="CHEBI:172880"/>
    </reaction>
    <physiologicalReaction direction="left-to-right" evidence="3">
        <dbReference type="Rhea" id="RHEA:78508"/>
    </physiologicalReaction>
</comment>
<dbReference type="SUPFAM" id="SSF53335">
    <property type="entry name" value="S-adenosyl-L-methionine-dependent methyltransferases"/>
    <property type="match status" value="1"/>
</dbReference>
<evidence type="ECO:0000256" key="1">
    <source>
        <dbReference type="ARBA" id="ARBA00018517"/>
    </source>
</evidence>
<dbReference type="InterPro" id="IPR019012">
    <property type="entry name" value="RNA_cap_Gua-N2-MeTrfase"/>
</dbReference>
<evidence type="ECO:0000256" key="6">
    <source>
        <dbReference type="ARBA" id="ARBA00049075"/>
    </source>
</evidence>
<reference evidence="8 9" key="1">
    <citation type="journal article" date="2021" name="Sci. Rep.">
        <title>The genome of the diatom Chaetoceros tenuissimus carries an ancient integrated fragment of an extant virus.</title>
        <authorList>
            <person name="Hongo Y."/>
            <person name="Kimura K."/>
            <person name="Takaki Y."/>
            <person name="Yoshida Y."/>
            <person name="Baba S."/>
            <person name="Kobayashi G."/>
            <person name="Nagasaki K."/>
            <person name="Hano T."/>
            <person name="Tomaru Y."/>
        </authorList>
    </citation>
    <scope>NUCLEOTIDE SEQUENCE [LARGE SCALE GENOMIC DNA]</scope>
    <source>
        <strain evidence="8 9">NIES-3715</strain>
    </source>
</reference>
<comment type="catalytic activity">
    <reaction evidence="6">
        <text>a 5'-end (N(7)-methyl 5'-triphosphoguanosine)-ribonucleoside in snRNA + S-adenosyl-L-methionine = a 5'-end (N(2),N(7)-dimethyl 5'-triphosphoguanosine)-ribonucleoside in snRNA + S-adenosyl-L-homocysteine + H(+)</text>
        <dbReference type="Rhea" id="RHEA:78471"/>
        <dbReference type="Rhea" id="RHEA-COMP:19085"/>
        <dbReference type="Rhea" id="RHEA-COMP:19087"/>
        <dbReference type="ChEBI" id="CHEBI:15378"/>
        <dbReference type="ChEBI" id="CHEBI:57856"/>
        <dbReference type="ChEBI" id="CHEBI:59789"/>
        <dbReference type="ChEBI" id="CHEBI:156461"/>
        <dbReference type="ChEBI" id="CHEBI:172880"/>
    </reaction>
    <physiologicalReaction direction="left-to-right" evidence="6">
        <dbReference type="Rhea" id="RHEA:78472"/>
    </physiologicalReaction>
</comment>
<proteinExistence type="inferred from homology"/>
<protein>
    <recommendedName>
        <fullName evidence="1">Trimethylguanosine synthase</fullName>
    </recommendedName>
    <alternativeName>
        <fullName evidence="7">Cap-specific guanine-N(2) methyltransferase</fullName>
    </alternativeName>
</protein>
<sequence length="477" mass="53944">MTVPEFKNEIDETLSNVLIGEITKDGGKVLVRDLKDYNLRIKSLLRKASTNKLLSFLETYPEVFSVDRSNEPHTVYLEILLRPTNASDKLQMKMKQLLLERIIYILKKEESKASRRNNGNTTKGVNVRWLLQQCKKDSHLYLREIGYYAKVYESPSSVNIVGSSEWVDIVLDAFQSIAEEVCDIQHGRATIKNSIGQASIDSKLITESIVKAVNDDGGTHISLALLLCRYPHLRSIIGSVDLIEFKKQHCEMLDGIEIFRQDNDIILETTIMRKGRMLCDETGLFSVANSKCGKKFATIMANACALHLKQNVRDTVAIDLTASVGGVTLGLSRKKFVKVAAIEIDENRAEMCRQNMKAYDCSNVQVYCQDAIECLPIIAQEYRGFPCVVICDPPWGGKYYKKQADRVLKMGPWTMLDVVSKVSQHFAPTLLGFRMPTDFDNDIFCEKLKSAGLIFEVVKKQIIGPQLFLVFHLRDKP</sequence>
<evidence type="ECO:0000313" key="8">
    <source>
        <dbReference type="EMBL" id="GFH51343.1"/>
    </source>
</evidence>
<dbReference type="Gene3D" id="3.40.50.150">
    <property type="entry name" value="Vaccinia Virus protein VP39"/>
    <property type="match status" value="1"/>
</dbReference>
<dbReference type="InterPro" id="IPR029063">
    <property type="entry name" value="SAM-dependent_MTases_sf"/>
</dbReference>
<comment type="catalytic activity">
    <reaction evidence="5">
        <text>a 5'-end (N(2),N(7)-dimethyl 5'-triphosphoguanosine)-ribonucleoside in snRNA + S-adenosyl-L-methionine = a 5'-end (N(2),N(2),N(7)-trimethyl 5'-triphosphoguanosine)-ribonucleoside in snRNA + S-adenosyl-L-homocysteine + H(+)</text>
        <dbReference type="Rhea" id="RHEA:78479"/>
        <dbReference type="Rhea" id="RHEA-COMP:19087"/>
        <dbReference type="Rhea" id="RHEA-COMP:19089"/>
        <dbReference type="ChEBI" id="CHEBI:15378"/>
        <dbReference type="ChEBI" id="CHEBI:57856"/>
        <dbReference type="ChEBI" id="CHEBI:59789"/>
        <dbReference type="ChEBI" id="CHEBI:167623"/>
        <dbReference type="ChEBI" id="CHEBI:172880"/>
    </reaction>
    <physiologicalReaction direction="left-to-right" evidence="5">
        <dbReference type="Rhea" id="RHEA:78480"/>
    </physiologicalReaction>
</comment>
<evidence type="ECO:0000313" key="9">
    <source>
        <dbReference type="Proteomes" id="UP001054902"/>
    </source>
</evidence>
<dbReference type="PANTHER" id="PTHR14741:SF32">
    <property type="entry name" value="TRIMETHYLGUANOSINE SYNTHASE"/>
    <property type="match status" value="1"/>
</dbReference>
<dbReference type="PANTHER" id="PTHR14741">
    <property type="entry name" value="S-ADENOSYLMETHIONINE-DEPENDENT METHYLTRANSFERASE RELATED"/>
    <property type="match status" value="1"/>
</dbReference>
<dbReference type="EMBL" id="BLLK01000045">
    <property type="protein sequence ID" value="GFH51343.1"/>
    <property type="molecule type" value="Genomic_DNA"/>
</dbReference>
<dbReference type="GO" id="GO:0071164">
    <property type="term" value="F:RNA cap trimethylguanosine synthase activity"/>
    <property type="evidence" value="ECO:0007669"/>
    <property type="project" value="TreeGrafter"/>
</dbReference>
<dbReference type="CDD" id="cd02440">
    <property type="entry name" value="AdoMet_MTases"/>
    <property type="match status" value="1"/>
</dbReference>
<comment type="catalytic activity">
    <reaction evidence="4">
        <text>a 5'-end (N(7)-methyl 5'-triphosphoguanosine)-ribonucleoside in snoRNA + S-adenosyl-L-methionine = a 5'-end (N(2),N(7)-dimethyl 5'-triphosphoguanosine)-ribonucleoside in snoRNA + S-adenosyl-L-homocysteine + H(+)</text>
        <dbReference type="Rhea" id="RHEA:78475"/>
        <dbReference type="Rhea" id="RHEA-COMP:19086"/>
        <dbReference type="Rhea" id="RHEA-COMP:19088"/>
        <dbReference type="ChEBI" id="CHEBI:15378"/>
        <dbReference type="ChEBI" id="CHEBI:57856"/>
        <dbReference type="ChEBI" id="CHEBI:59789"/>
        <dbReference type="ChEBI" id="CHEBI:156461"/>
        <dbReference type="ChEBI" id="CHEBI:172880"/>
    </reaction>
    <physiologicalReaction direction="left-to-right" evidence="4">
        <dbReference type="Rhea" id="RHEA:78476"/>
    </physiologicalReaction>
</comment>
<dbReference type="AlphaFoldDB" id="A0AAD3CSX4"/>
<evidence type="ECO:0000256" key="7">
    <source>
        <dbReference type="ARBA" id="ARBA00049790"/>
    </source>
</evidence>
<comment type="similarity">
    <text evidence="2">Belongs to the methyltransferase superfamily. Trimethylguanosine synthase family.</text>
</comment>
<evidence type="ECO:0000256" key="5">
    <source>
        <dbReference type="ARBA" id="ARBA00048763"/>
    </source>
</evidence>
<gene>
    <name evidence="8" type="ORF">CTEN210_07819</name>
</gene>
<organism evidence="8 9">
    <name type="scientific">Chaetoceros tenuissimus</name>
    <dbReference type="NCBI Taxonomy" id="426638"/>
    <lineage>
        <taxon>Eukaryota</taxon>
        <taxon>Sar</taxon>
        <taxon>Stramenopiles</taxon>
        <taxon>Ochrophyta</taxon>
        <taxon>Bacillariophyta</taxon>
        <taxon>Coscinodiscophyceae</taxon>
        <taxon>Chaetocerotophycidae</taxon>
        <taxon>Chaetocerotales</taxon>
        <taxon>Chaetocerotaceae</taxon>
        <taxon>Chaetoceros</taxon>
    </lineage>
</organism>
<name>A0AAD3CSX4_9STRA</name>
<evidence type="ECO:0000256" key="2">
    <source>
        <dbReference type="ARBA" id="ARBA00025783"/>
    </source>
</evidence>
<evidence type="ECO:0000256" key="3">
    <source>
        <dbReference type="ARBA" id="ARBA00047418"/>
    </source>
</evidence>
<dbReference type="Pfam" id="PF09445">
    <property type="entry name" value="Methyltransf_15"/>
    <property type="match status" value="1"/>
</dbReference>
<accession>A0AAD3CSX4</accession>